<dbReference type="EMBL" id="BQKE01000001">
    <property type="protein sequence ID" value="GJM59858.1"/>
    <property type="molecule type" value="Genomic_DNA"/>
</dbReference>
<evidence type="ECO:0000256" key="5">
    <source>
        <dbReference type="ARBA" id="ARBA00022847"/>
    </source>
</evidence>
<evidence type="ECO:0000256" key="8">
    <source>
        <dbReference type="ARBA" id="ARBA00023180"/>
    </source>
</evidence>
<dbReference type="PRINTS" id="PR00173">
    <property type="entry name" value="EDTRNSPORT"/>
</dbReference>
<comment type="subcellular location">
    <subcellularLocation>
        <location evidence="1">Cell membrane</location>
        <topology evidence="1">Multi-pass membrane protein</topology>
    </subcellularLocation>
</comment>
<reference evidence="10 11" key="1">
    <citation type="submission" date="2021-12" db="EMBL/GenBank/DDBJ databases">
        <title>Genome sequencing of bacteria with rrn-lacking chromosome and rrn-plasmid.</title>
        <authorList>
            <person name="Anda M."/>
            <person name="Iwasaki W."/>
        </authorList>
    </citation>
    <scope>NUCLEOTIDE SEQUENCE [LARGE SCALE GENOMIC DNA]</scope>
    <source>
        <strain evidence="10 11">NBRC 15940</strain>
    </source>
</reference>
<gene>
    <name evidence="10" type="primary">gltP</name>
    <name evidence="10" type="ORF">PEDI_04100</name>
</gene>
<dbReference type="Pfam" id="PF00375">
    <property type="entry name" value="SDF"/>
    <property type="match status" value="1"/>
</dbReference>
<dbReference type="AlphaFoldDB" id="A0AAN4VUA8"/>
<feature type="transmembrane region" description="Helical" evidence="9">
    <location>
        <begin position="243"/>
        <end position="262"/>
    </location>
</feature>
<keyword evidence="3" id="KW-1003">Cell membrane</keyword>
<dbReference type="RefSeq" id="WP_338235783.1">
    <property type="nucleotide sequence ID" value="NZ_BQKE01000001.1"/>
</dbReference>
<feature type="transmembrane region" description="Helical" evidence="9">
    <location>
        <begin position="354"/>
        <end position="371"/>
    </location>
</feature>
<dbReference type="InterPro" id="IPR018107">
    <property type="entry name" value="Na-dicarboxylate_symporter_CS"/>
</dbReference>
<keyword evidence="5" id="KW-0769">Symport</keyword>
<comment type="caution">
    <text evidence="10">The sequence shown here is derived from an EMBL/GenBank/DDBJ whole genome shotgun (WGS) entry which is preliminary data.</text>
</comment>
<feature type="transmembrane region" description="Helical" evidence="9">
    <location>
        <begin position="163"/>
        <end position="181"/>
    </location>
</feature>
<dbReference type="PROSITE" id="PS00714">
    <property type="entry name" value="NA_DICARBOXYL_SYMP_2"/>
    <property type="match status" value="1"/>
</dbReference>
<dbReference type="PANTHER" id="PTHR11958:SF63">
    <property type="entry name" value="AMINO ACID TRANSPORTER"/>
    <property type="match status" value="1"/>
</dbReference>
<organism evidence="10 11">
    <name type="scientific">Persicobacter diffluens</name>
    <dbReference type="NCBI Taxonomy" id="981"/>
    <lineage>
        <taxon>Bacteria</taxon>
        <taxon>Pseudomonadati</taxon>
        <taxon>Bacteroidota</taxon>
        <taxon>Cytophagia</taxon>
        <taxon>Cytophagales</taxon>
        <taxon>Persicobacteraceae</taxon>
        <taxon>Persicobacter</taxon>
    </lineage>
</organism>
<keyword evidence="8" id="KW-0325">Glycoprotein</keyword>
<feature type="transmembrane region" description="Helical" evidence="9">
    <location>
        <begin position="54"/>
        <end position="71"/>
    </location>
</feature>
<evidence type="ECO:0000313" key="10">
    <source>
        <dbReference type="EMBL" id="GJM59858.1"/>
    </source>
</evidence>
<accession>A0AAN4VUA8</accession>
<keyword evidence="11" id="KW-1185">Reference proteome</keyword>
<name>A0AAN4VUA8_9BACT</name>
<feature type="transmembrane region" description="Helical" evidence="9">
    <location>
        <begin position="83"/>
        <end position="104"/>
    </location>
</feature>
<dbReference type="SUPFAM" id="SSF118215">
    <property type="entry name" value="Proton glutamate symport protein"/>
    <property type="match status" value="1"/>
</dbReference>
<evidence type="ECO:0000256" key="9">
    <source>
        <dbReference type="SAM" id="Phobius"/>
    </source>
</evidence>
<dbReference type="PANTHER" id="PTHR11958">
    <property type="entry name" value="SODIUM/DICARBOXYLATE SYMPORTER-RELATED"/>
    <property type="match status" value="1"/>
</dbReference>
<feature type="transmembrane region" description="Helical" evidence="9">
    <location>
        <begin position="377"/>
        <end position="397"/>
    </location>
</feature>
<keyword evidence="7 9" id="KW-0472">Membrane</keyword>
<dbReference type="InterPro" id="IPR001991">
    <property type="entry name" value="Na-dicarboxylate_symporter"/>
</dbReference>
<dbReference type="GO" id="GO:0006835">
    <property type="term" value="P:dicarboxylic acid transport"/>
    <property type="evidence" value="ECO:0007669"/>
    <property type="project" value="UniProtKB-ARBA"/>
</dbReference>
<evidence type="ECO:0000256" key="2">
    <source>
        <dbReference type="ARBA" id="ARBA00022448"/>
    </source>
</evidence>
<protein>
    <submittedName>
        <fullName evidence="10">Glutamate:proton symporter</fullName>
    </submittedName>
</protein>
<keyword evidence="2" id="KW-0813">Transport</keyword>
<dbReference type="GO" id="GO:0005886">
    <property type="term" value="C:plasma membrane"/>
    <property type="evidence" value="ECO:0007669"/>
    <property type="project" value="UniProtKB-SubCell"/>
</dbReference>
<feature type="transmembrane region" description="Helical" evidence="9">
    <location>
        <begin position="202"/>
        <end position="223"/>
    </location>
</feature>
<keyword evidence="4 9" id="KW-0812">Transmembrane</keyword>
<dbReference type="Gene3D" id="1.10.3860.10">
    <property type="entry name" value="Sodium:dicarboxylate symporter"/>
    <property type="match status" value="1"/>
</dbReference>
<evidence type="ECO:0000256" key="4">
    <source>
        <dbReference type="ARBA" id="ARBA00022692"/>
    </source>
</evidence>
<sequence length="443" mass="47941">MFKKIPLHSQIFLGLILGLVVGLTFIFTNVPQWITLELIKPIGEIFVRALKMVAAPLVIASLICGIANLSDISKLSRMGTKTIGIYILTTTFAITIGLVTVNLLQPGKLISPKTRSDIEAKYSQDVKAKKEQAEEVKEQLVLQPLIEMVPENFVKAASENSRMLQVVFFAVLFGVALLKIPENKRSPVVAFFDGLNHVVLKIIDFIMIISPYGVFSLICTLLVEVAGDDPNKVWGILKSLGFYALTVIIGLLIMVLVVYPMLLRVFTRKNFSYKAFFKGIERALLLAFSSSSSAAALPITIECVEKEFGVSEEVSSFVLPLGATMNMDGTSLYQAVAAVFISHALGYDLSLGQQLTIVFTALLASIGSAAVPGAGLIMLLIILESIGVPSAGLALVLGPDRILDMCRTAVNVTGDATVSMIIATTEGEKLKILEDKKETVEVE</sequence>
<dbReference type="FunFam" id="1.10.3860.10:FF:000001">
    <property type="entry name" value="C4-dicarboxylate transport protein"/>
    <property type="match status" value="1"/>
</dbReference>
<dbReference type="InterPro" id="IPR036458">
    <property type="entry name" value="Na:dicarbo_symporter_sf"/>
</dbReference>
<dbReference type="InterPro" id="IPR050746">
    <property type="entry name" value="DAACS"/>
</dbReference>
<dbReference type="Proteomes" id="UP001310022">
    <property type="component" value="Unassembled WGS sequence"/>
</dbReference>
<feature type="transmembrane region" description="Helical" evidence="9">
    <location>
        <begin position="12"/>
        <end position="34"/>
    </location>
</feature>
<proteinExistence type="predicted"/>
<evidence type="ECO:0000256" key="6">
    <source>
        <dbReference type="ARBA" id="ARBA00022989"/>
    </source>
</evidence>
<evidence type="ECO:0000256" key="3">
    <source>
        <dbReference type="ARBA" id="ARBA00022475"/>
    </source>
</evidence>
<evidence type="ECO:0000313" key="11">
    <source>
        <dbReference type="Proteomes" id="UP001310022"/>
    </source>
</evidence>
<keyword evidence="6 9" id="KW-1133">Transmembrane helix</keyword>
<evidence type="ECO:0000256" key="1">
    <source>
        <dbReference type="ARBA" id="ARBA00004651"/>
    </source>
</evidence>
<dbReference type="GO" id="GO:0015293">
    <property type="term" value="F:symporter activity"/>
    <property type="evidence" value="ECO:0007669"/>
    <property type="project" value="UniProtKB-KW"/>
</dbReference>
<evidence type="ECO:0000256" key="7">
    <source>
        <dbReference type="ARBA" id="ARBA00023136"/>
    </source>
</evidence>
<dbReference type="GO" id="GO:1902475">
    <property type="term" value="P:L-alpha-amino acid transmembrane transport"/>
    <property type="evidence" value="ECO:0007669"/>
    <property type="project" value="UniProtKB-ARBA"/>
</dbReference>